<dbReference type="AlphaFoldDB" id="A0A9Q3PYP8"/>
<comment type="caution">
    <text evidence="1">The sequence shown here is derived from an EMBL/GenBank/DDBJ whole genome shotgun (WGS) entry which is preliminary data.</text>
</comment>
<sequence>MVPPRHAANTAPPSAPSSLLMLPHPCRLQSLCSCVTLKICLLHRPQPPTHLIIYATYHAYAHIVPSQHASNAAPPSLPQQIVTLLQPHHLQSLCSCSTLNLPNPLLQLPSLCSRSVLPTCLQRYSHNGLILNATYHPYAPETNSR</sequence>
<reference evidence="1" key="1">
    <citation type="submission" date="2021-03" db="EMBL/GenBank/DDBJ databases">
        <title>Draft genome sequence of rust myrtle Austropuccinia psidii MF-1, a brazilian biotype.</title>
        <authorList>
            <person name="Quecine M.C."/>
            <person name="Pachon D.M.R."/>
            <person name="Bonatelli M.L."/>
            <person name="Correr F.H."/>
            <person name="Franceschini L.M."/>
            <person name="Leite T.F."/>
            <person name="Margarido G.R.A."/>
            <person name="Almeida C.A."/>
            <person name="Ferrarezi J.A."/>
            <person name="Labate C.A."/>
        </authorList>
    </citation>
    <scope>NUCLEOTIDE SEQUENCE</scope>
    <source>
        <strain evidence="1">MF-1</strain>
    </source>
</reference>
<accession>A0A9Q3PYP8</accession>
<evidence type="ECO:0000313" key="2">
    <source>
        <dbReference type="Proteomes" id="UP000765509"/>
    </source>
</evidence>
<dbReference type="EMBL" id="AVOT02104114">
    <property type="protein sequence ID" value="MBW0579018.1"/>
    <property type="molecule type" value="Genomic_DNA"/>
</dbReference>
<dbReference type="Proteomes" id="UP000765509">
    <property type="component" value="Unassembled WGS sequence"/>
</dbReference>
<organism evidence="1 2">
    <name type="scientific">Austropuccinia psidii MF-1</name>
    <dbReference type="NCBI Taxonomy" id="1389203"/>
    <lineage>
        <taxon>Eukaryota</taxon>
        <taxon>Fungi</taxon>
        <taxon>Dikarya</taxon>
        <taxon>Basidiomycota</taxon>
        <taxon>Pucciniomycotina</taxon>
        <taxon>Pucciniomycetes</taxon>
        <taxon>Pucciniales</taxon>
        <taxon>Sphaerophragmiaceae</taxon>
        <taxon>Austropuccinia</taxon>
    </lineage>
</organism>
<name>A0A9Q3PYP8_9BASI</name>
<evidence type="ECO:0000313" key="1">
    <source>
        <dbReference type="EMBL" id="MBW0579018.1"/>
    </source>
</evidence>
<protein>
    <submittedName>
        <fullName evidence="1">Uncharacterized protein</fullName>
    </submittedName>
</protein>
<keyword evidence="2" id="KW-1185">Reference proteome</keyword>
<proteinExistence type="predicted"/>
<gene>
    <name evidence="1" type="ORF">O181_118733</name>
</gene>